<dbReference type="AlphaFoldDB" id="A0A671RKE4"/>
<dbReference type="GO" id="GO:0005794">
    <property type="term" value="C:Golgi apparatus"/>
    <property type="evidence" value="ECO:0007669"/>
    <property type="project" value="TreeGrafter"/>
</dbReference>
<dbReference type="Proteomes" id="UP000472260">
    <property type="component" value="Unassembled WGS sequence"/>
</dbReference>
<dbReference type="SUPFAM" id="SSF56968">
    <property type="entry name" value="Lipovitellin-phosvitin complex, beta-sheet shell regions"/>
    <property type="match status" value="1"/>
</dbReference>
<keyword evidence="2" id="KW-0813">Transport</keyword>
<keyword evidence="6" id="KW-1015">Disulfide bond</keyword>
<reference evidence="10" key="1">
    <citation type="submission" date="2025-08" db="UniProtKB">
        <authorList>
            <consortium name="Ensembl"/>
        </authorList>
    </citation>
    <scope>IDENTIFICATION</scope>
</reference>
<dbReference type="GO" id="GO:0042632">
    <property type="term" value="P:cholesterol homeostasis"/>
    <property type="evidence" value="ECO:0007669"/>
    <property type="project" value="TreeGrafter"/>
</dbReference>
<keyword evidence="8" id="KW-0812">Transmembrane</keyword>
<dbReference type="FunFam" id="2.30.230.10:FF:000001">
    <property type="entry name" value="Microsomal triglyceride transfer protein large subunit"/>
    <property type="match status" value="1"/>
</dbReference>
<dbReference type="InterPro" id="IPR045811">
    <property type="entry name" value="MTP_lip-bd"/>
</dbReference>
<evidence type="ECO:0000256" key="4">
    <source>
        <dbReference type="ARBA" id="ARBA00022824"/>
    </source>
</evidence>
<evidence type="ECO:0000256" key="3">
    <source>
        <dbReference type="ARBA" id="ARBA00022729"/>
    </source>
</evidence>
<name>A0A671RKE4_9TELE</name>
<gene>
    <name evidence="10" type="primary">LOC107665974</name>
</gene>
<dbReference type="GO" id="GO:0120013">
    <property type="term" value="F:lipid transfer activity"/>
    <property type="evidence" value="ECO:0007669"/>
    <property type="project" value="UniProtKB-ARBA"/>
</dbReference>
<evidence type="ECO:0000256" key="1">
    <source>
        <dbReference type="ARBA" id="ARBA00004240"/>
    </source>
</evidence>
<dbReference type="InterPro" id="IPR015819">
    <property type="entry name" value="Lipid_transp_b-sht_shell"/>
</dbReference>
<dbReference type="GO" id="GO:0005783">
    <property type="term" value="C:endoplasmic reticulum"/>
    <property type="evidence" value="ECO:0007669"/>
    <property type="project" value="UniProtKB-SubCell"/>
</dbReference>
<evidence type="ECO:0000313" key="10">
    <source>
        <dbReference type="Ensembl" id="ENSSANP00000083694.1"/>
    </source>
</evidence>
<evidence type="ECO:0000313" key="11">
    <source>
        <dbReference type="Proteomes" id="UP000472260"/>
    </source>
</evidence>
<feature type="domain" description="Vitellogenin" evidence="9">
    <location>
        <begin position="1"/>
        <end position="708"/>
    </location>
</feature>
<dbReference type="SMART" id="SM00638">
    <property type="entry name" value="LPD_N"/>
    <property type="match status" value="1"/>
</dbReference>
<protein>
    <submittedName>
        <fullName evidence="10">Microsomal triglyceride transfer protein large subunit-like</fullName>
    </submittedName>
</protein>
<dbReference type="GO" id="GO:0005548">
    <property type="term" value="F:phospholipid transporter activity"/>
    <property type="evidence" value="ECO:0007669"/>
    <property type="project" value="InterPro"/>
</dbReference>
<accession>A0A671RKE4</accession>
<dbReference type="Pfam" id="PF01347">
    <property type="entry name" value="Vitellogenin_N"/>
    <property type="match status" value="1"/>
</dbReference>
<keyword evidence="8" id="KW-0472">Membrane</keyword>
<dbReference type="PANTHER" id="PTHR13024:SF1">
    <property type="entry name" value="MICROSOMAL TRIGLYCERIDE TRANSFER PROTEIN LARGE SUBUNIT"/>
    <property type="match status" value="1"/>
</dbReference>
<reference evidence="10" key="2">
    <citation type="submission" date="2025-09" db="UniProtKB">
        <authorList>
            <consortium name="Ensembl"/>
        </authorList>
    </citation>
    <scope>IDENTIFICATION</scope>
</reference>
<evidence type="ECO:0000259" key="9">
    <source>
        <dbReference type="PROSITE" id="PS51211"/>
    </source>
</evidence>
<dbReference type="InterPro" id="IPR001747">
    <property type="entry name" value="Vitellogenin_N"/>
</dbReference>
<dbReference type="GO" id="GO:0008289">
    <property type="term" value="F:lipid binding"/>
    <property type="evidence" value="ECO:0007669"/>
    <property type="project" value="InterPro"/>
</dbReference>
<dbReference type="GO" id="GO:0016323">
    <property type="term" value="C:basolateral plasma membrane"/>
    <property type="evidence" value="ECO:0007669"/>
    <property type="project" value="TreeGrafter"/>
</dbReference>
<dbReference type="InterPro" id="IPR039988">
    <property type="entry name" value="MTTP"/>
</dbReference>
<feature type="transmembrane region" description="Helical" evidence="8">
    <location>
        <begin position="103"/>
        <end position="127"/>
    </location>
</feature>
<keyword evidence="5" id="KW-0445">Lipid transport</keyword>
<dbReference type="Gene3D" id="2.30.230.10">
    <property type="entry name" value="Lipovitellin, beta-sheet shell regions, chain A"/>
    <property type="match status" value="1"/>
</dbReference>
<dbReference type="SUPFAM" id="SSF48431">
    <property type="entry name" value="Lipovitellin-phosvitin complex, superhelical domain"/>
    <property type="match status" value="1"/>
</dbReference>
<evidence type="ECO:0000256" key="5">
    <source>
        <dbReference type="ARBA" id="ARBA00023055"/>
    </source>
</evidence>
<evidence type="ECO:0000256" key="6">
    <source>
        <dbReference type="ARBA" id="ARBA00023157"/>
    </source>
</evidence>
<dbReference type="Pfam" id="PF19444">
    <property type="entry name" value="MTP_lip_bd"/>
    <property type="match status" value="1"/>
</dbReference>
<dbReference type="PANTHER" id="PTHR13024">
    <property type="entry name" value="MICROSOMAL TRIGLYCERIDE TRANSFER PROTEIN, LARGE SUBUNIT"/>
    <property type="match status" value="1"/>
</dbReference>
<dbReference type="InterPro" id="IPR011030">
    <property type="entry name" value="Lipovitellin_superhlx_dom"/>
</dbReference>
<dbReference type="InterPro" id="IPR015816">
    <property type="entry name" value="Vitellinogen_b-sht_N"/>
</dbReference>
<organism evidence="10 11">
    <name type="scientific">Sinocyclocheilus anshuiensis</name>
    <dbReference type="NCBI Taxonomy" id="1608454"/>
    <lineage>
        <taxon>Eukaryota</taxon>
        <taxon>Metazoa</taxon>
        <taxon>Chordata</taxon>
        <taxon>Craniata</taxon>
        <taxon>Vertebrata</taxon>
        <taxon>Euteleostomi</taxon>
        <taxon>Actinopterygii</taxon>
        <taxon>Neopterygii</taxon>
        <taxon>Teleostei</taxon>
        <taxon>Ostariophysi</taxon>
        <taxon>Cypriniformes</taxon>
        <taxon>Cyprinidae</taxon>
        <taxon>Cyprininae</taxon>
        <taxon>Sinocyclocheilus</taxon>
    </lineage>
</organism>
<comment type="caution">
    <text evidence="7">Lacks conserved residue(s) required for the propagation of feature annotation.</text>
</comment>
<dbReference type="Ensembl" id="ENSSANT00000088950.1">
    <property type="protein sequence ID" value="ENSSANP00000083694.1"/>
    <property type="gene ID" value="ENSSANG00000041391.1"/>
</dbReference>
<feature type="transmembrane region" description="Helical" evidence="8">
    <location>
        <begin position="79"/>
        <end position="96"/>
    </location>
</feature>
<keyword evidence="11" id="KW-1185">Reference proteome</keyword>
<evidence type="ECO:0000256" key="2">
    <source>
        <dbReference type="ARBA" id="ARBA00022448"/>
    </source>
</evidence>
<dbReference type="PROSITE" id="PS51211">
    <property type="entry name" value="VITELLOGENIN"/>
    <property type="match status" value="1"/>
</dbReference>
<evidence type="ECO:0000256" key="7">
    <source>
        <dbReference type="PROSITE-ProRule" id="PRU00557"/>
    </source>
</evidence>
<comment type="subcellular location">
    <subcellularLocation>
        <location evidence="1">Endoplasmic reticulum</location>
    </subcellularLocation>
</comment>
<keyword evidence="4" id="KW-0256">Endoplasmic reticulum</keyword>
<dbReference type="GO" id="GO:0042157">
    <property type="term" value="P:lipoprotein metabolic process"/>
    <property type="evidence" value="ECO:0007669"/>
    <property type="project" value="TreeGrafter"/>
</dbReference>
<keyword evidence="3" id="KW-0732">Signal</keyword>
<dbReference type="Gene3D" id="1.25.10.20">
    <property type="entry name" value="Vitellinogen, superhelical"/>
    <property type="match status" value="1"/>
</dbReference>
<evidence type="ECO:0000256" key="8">
    <source>
        <dbReference type="SAM" id="Phobius"/>
    </source>
</evidence>
<proteinExistence type="predicted"/>
<keyword evidence="8" id="KW-1133">Transmembrane helix</keyword>
<dbReference type="FunFam" id="1.25.10.20:FF:000001">
    <property type="entry name" value="microsomal triglyceride transfer protein large subunit"/>
    <property type="match status" value="1"/>
</dbReference>
<sequence length="932" mass="102969">LYKYSYSTEVGLNRPTGSTRGNAGFRIGSDVDISLVWRNPEIQDEQLIRVQVKGRTLLIFFDCIPLVSENIKFQILLKYISYVISTLVNFILIYSVSCFHFKVLAVLLSLFVFFLNSQVSVFSFILVNNDNPGANHLLLSCSQISNVQVESAGKRSRKNNIFHGSSAESILGKVRLEALQRPFMVLSLYAQKAEPATIKNLKRGVASMLMMQLKSGKMLEVNDASGKCLVEYKAAKDQVIRIKHLDTCKTQEMGFTTHSPVLGVSGKSASETVITLENGIIKSADVEETHTLSVNARHKAATKVLSRQSLTLKKIEVGPAEVAGKDAASVVKSLDDKLMSVGVMVEKVKTKCKGCPTLMDTWKAVRSQLEPDSLSKAKAPRSFLTLLHSLRKASKSEILTVLPQLVDAVTSAQTSSSLAAILEFLDFSKKEGLVLQERFLYACGFASHPTETMLQSLLELSQGKIGSTDIKESTVIIMGALLRKLCLKGACEVPTVVKVKEMLLAGPDSTRVESEVQMYLLALKNALLPEGVPVLAKYAESEVGAFSTIAITALQRYNRELITPEVKKMLNRIYHQNQHIYEKNVRAAAADVIMNSSPSYMEVKNLLLSIGHLPHEMNKYMLSKVQDILRFEMPACKLVRQVMKDMVSHNYDRFSKTGSSSAFSGFMARTADVTCTYNLDILYSGSGTLRRSNMNIYGQSHNALLHGLQVTIEAQGLESLIAATPDEGEEDLESFAGMSALLFDVQLRPVTFFKGYSDLMSKMFSMSGDPINVVKGLILLTDHSQVIPLQSGLRASAEFQGGLAIDISGGMEFSLWYRESKTSVNNRGALVVIGNVTVDTDFVSAGVEVGFETEATLDFITTVQFSEYPFLVCMQMDKTTFPFREMVSKQEKLPSGQTFSSKRSRDQLVPGSEFPLHLENSNMCKKVFEQAW</sequence>